<reference evidence="2" key="1">
    <citation type="submission" date="2021-01" db="EMBL/GenBank/DDBJ databases">
        <authorList>
            <person name="Corre E."/>
            <person name="Pelletier E."/>
            <person name="Niang G."/>
            <person name="Scheremetjew M."/>
            <person name="Finn R."/>
            <person name="Kale V."/>
            <person name="Holt S."/>
            <person name="Cochrane G."/>
            <person name="Meng A."/>
            <person name="Brown T."/>
            <person name="Cohen L."/>
        </authorList>
    </citation>
    <scope>NUCLEOTIDE SEQUENCE</scope>
    <source>
        <strain evidence="2">308</strain>
    </source>
</reference>
<protein>
    <recommendedName>
        <fullName evidence="3">Trimeric autotransporter adhesin YadA-like head domain-containing protein</fullName>
    </recommendedName>
</protein>
<proteinExistence type="predicted"/>
<organism evidence="2">
    <name type="scientific">Corethron hystrix</name>
    <dbReference type="NCBI Taxonomy" id="216773"/>
    <lineage>
        <taxon>Eukaryota</taxon>
        <taxon>Sar</taxon>
        <taxon>Stramenopiles</taxon>
        <taxon>Ochrophyta</taxon>
        <taxon>Bacillariophyta</taxon>
        <taxon>Coscinodiscophyceae</taxon>
        <taxon>Corethrophycidae</taxon>
        <taxon>Corethrales</taxon>
        <taxon>Corethraceae</taxon>
        <taxon>Corethron</taxon>
    </lineage>
</organism>
<sequence length="260" mass="26566">MKSNNGSTNTAIAFALCVVIALQCYRIKQLEDIVARKSSPFTLDRDGWWVADDAFFLFSKGIVVGPKNPNCQYGNAVMAVSSASPSYEPNCPSGDGSVAFGADNVASGEHSAVLGGGRNVASGVRSSVAGGVYNRAEADDSSVLGGLENSASGDYAAVLGGYENSAEGWYSAVLGGEENSAQGYSSAIIGGNRNVAGGYNAVAVAGYENSATGDYSSVDGGRNNSANLKYGVTIGNVAESSLFEATKEKAGSKNVVTKDE</sequence>
<evidence type="ECO:0000313" key="1">
    <source>
        <dbReference type="EMBL" id="CAD8895356.1"/>
    </source>
</evidence>
<dbReference type="EMBL" id="HBFR01031094">
    <property type="protein sequence ID" value="CAD8895356.1"/>
    <property type="molecule type" value="Transcribed_RNA"/>
</dbReference>
<dbReference type="InterPro" id="IPR011049">
    <property type="entry name" value="Serralysin-like_metalloprot_C"/>
</dbReference>
<evidence type="ECO:0000313" key="2">
    <source>
        <dbReference type="EMBL" id="CAD8895357.1"/>
    </source>
</evidence>
<name>A0A6U5JPF7_9STRA</name>
<dbReference type="AlphaFoldDB" id="A0A6U5JPF7"/>
<dbReference type="Gene3D" id="2.150.10.10">
    <property type="entry name" value="Serralysin-like metalloprotease, C-terminal"/>
    <property type="match status" value="1"/>
</dbReference>
<accession>A0A6U5JPF7</accession>
<dbReference type="EMBL" id="HBFR01031095">
    <property type="protein sequence ID" value="CAD8895357.1"/>
    <property type="molecule type" value="Transcribed_RNA"/>
</dbReference>
<gene>
    <name evidence="1" type="ORF">CHYS00102_LOCUS22570</name>
    <name evidence="2" type="ORF">CHYS00102_LOCUS22571</name>
</gene>
<evidence type="ECO:0008006" key="3">
    <source>
        <dbReference type="Google" id="ProtNLM"/>
    </source>
</evidence>